<evidence type="ECO:0000313" key="7">
    <source>
        <dbReference type="Proteomes" id="UP001597044"/>
    </source>
</evidence>
<dbReference type="InterPro" id="IPR002071">
    <property type="entry name" value="Thermonucl_AS"/>
</dbReference>
<dbReference type="RefSeq" id="WP_379072317.1">
    <property type="nucleotide sequence ID" value="NZ_JBHTIT010000002.1"/>
</dbReference>
<dbReference type="PANTHER" id="PTHR12302">
    <property type="entry name" value="EBNA2 BINDING PROTEIN P100"/>
    <property type="match status" value="1"/>
</dbReference>
<dbReference type="Gene3D" id="2.40.50.90">
    <property type="match status" value="1"/>
</dbReference>
<sequence>MHARWLALLLPLLLTLPACGEAKSTYSAETAAQPAGRVIKVADGDTVTILTADTQKQRIRLAEIDTPERGQPWGNNAKRALSSMVYGRDISLKVLDIDRYGRVVATVYVDGLDVNAELVRQGHAWVYRQYLKRPELIQIEDDARANHRGLWALPESERMPPWQWRKLKREQHKQ</sequence>
<keyword evidence="1" id="KW-0540">Nuclease</keyword>
<evidence type="ECO:0000259" key="5">
    <source>
        <dbReference type="PROSITE" id="PS50830"/>
    </source>
</evidence>
<dbReference type="Pfam" id="PF00565">
    <property type="entry name" value="SNase"/>
    <property type="match status" value="1"/>
</dbReference>
<evidence type="ECO:0000256" key="2">
    <source>
        <dbReference type="ARBA" id="ARBA00022759"/>
    </source>
</evidence>
<dbReference type="SUPFAM" id="SSF50199">
    <property type="entry name" value="Staphylococcal nuclease"/>
    <property type="match status" value="1"/>
</dbReference>
<keyword evidence="3" id="KW-0378">Hydrolase</keyword>
<evidence type="ECO:0000256" key="1">
    <source>
        <dbReference type="ARBA" id="ARBA00022722"/>
    </source>
</evidence>
<dbReference type="SMART" id="SM00318">
    <property type="entry name" value="SNc"/>
    <property type="match status" value="1"/>
</dbReference>
<dbReference type="PROSITE" id="PS01284">
    <property type="entry name" value="TNASE_2"/>
    <property type="match status" value="1"/>
</dbReference>
<accession>A0ABW3HJP0</accession>
<comment type="caution">
    <text evidence="6">The sequence shown here is derived from an EMBL/GenBank/DDBJ whole genome shotgun (WGS) entry which is preliminary data.</text>
</comment>
<feature type="chain" id="PRO_5047226503" evidence="4">
    <location>
        <begin position="21"/>
        <end position="174"/>
    </location>
</feature>
<dbReference type="EMBL" id="JBHTIT010000002">
    <property type="protein sequence ID" value="MFD0950981.1"/>
    <property type="molecule type" value="Genomic_DNA"/>
</dbReference>
<dbReference type="InterPro" id="IPR016071">
    <property type="entry name" value="Staphylococal_nuclease_OB-fold"/>
</dbReference>
<keyword evidence="4" id="KW-0732">Signal</keyword>
<evidence type="ECO:0000256" key="3">
    <source>
        <dbReference type="ARBA" id="ARBA00022801"/>
    </source>
</evidence>
<feature type="signal peptide" evidence="4">
    <location>
        <begin position="1"/>
        <end position="20"/>
    </location>
</feature>
<dbReference type="PROSITE" id="PS50830">
    <property type="entry name" value="TNASE_3"/>
    <property type="match status" value="1"/>
</dbReference>
<proteinExistence type="predicted"/>
<dbReference type="InterPro" id="IPR035437">
    <property type="entry name" value="SNase_OB-fold_sf"/>
</dbReference>
<dbReference type="PANTHER" id="PTHR12302:SF3">
    <property type="entry name" value="SERINE_THREONINE-PROTEIN KINASE 31"/>
    <property type="match status" value="1"/>
</dbReference>
<gene>
    <name evidence="6" type="ORF">ACFQ0F_11405</name>
</gene>
<dbReference type="PROSITE" id="PS01123">
    <property type="entry name" value="TNASE_1"/>
    <property type="match status" value="1"/>
</dbReference>
<dbReference type="Proteomes" id="UP001597044">
    <property type="component" value="Unassembled WGS sequence"/>
</dbReference>
<organism evidence="6 7">
    <name type="scientific">Paraperlucidibaca wandonensis</name>
    <dbReference type="NCBI Taxonomy" id="1268273"/>
    <lineage>
        <taxon>Bacteria</taxon>
        <taxon>Pseudomonadati</taxon>
        <taxon>Pseudomonadota</taxon>
        <taxon>Gammaproteobacteria</taxon>
        <taxon>Moraxellales</taxon>
        <taxon>Moraxellaceae</taxon>
        <taxon>Paraperlucidibaca</taxon>
    </lineage>
</organism>
<evidence type="ECO:0000313" key="6">
    <source>
        <dbReference type="EMBL" id="MFD0950981.1"/>
    </source>
</evidence>
<protein>
    <submittedName>
        <fullName evidence="6">Thermonuclease family protein</fullName>
    </submittedName>
</protein>
<keyword evidence="2" id="KW-0255">Endonuclease</keyword>
<feature type="domain" description="TNase-like" evidence="5">
    <location>
        <begin position="32"/>
        <end position="153"/>
    </location>
</feature>
<keyword evidence="7" id="KW-1185">Reference proteome</keyword>
<evidence type="ECO:0000256" key="4">
    <source>
        <dbReference type="SAM" id="SignalP"/>
    </source>
</evidence>
<name>A0ABW3HJP0_9GAMM</name>
<reference evidence="7" key="1">
    <citation type="journal article" date="2019" name="Int. J. Syst. Evol. Microbiol.">
        <title>The Global Catalogue of Microorganisms (GCM) 10K type strain sequencing project: providing services to taxonomists for standard genome sequencing and annotation.</title>
        <authorList>
            <consortium name="The Broad Institute Genomics Platform"/>
            <consortium name="The Broad Institute Genome Sequencing Center for Infectious Disease"/>
            <person name="Wu L."/>
            <person name="Ma J."/>
        </authorList>
    </citation>
    <scope>NUCLEOTIDE SEQUENCE [LARGE SCALE GENOMIC DNA]</scope>
    <source>
        <strain evidence="7">CCUG 63419</strain>
    </source>
</reference>